<evidence type="ECO:0000313" key="2">
    <source>
        <dbReference type="EMBL" id="EJD33371.1"/>
    </source>
</evidence>
<feature type="compositionally biased region" description="Acidic residues" evidence="1">
    <location>
        <begin position="51"/>
        <end position="79"/>
    </location>
</feature>
<sequence>MFAIGRLDYGVYKDADLEGVHVDLIQRYYSVNRTYRVNDNSSSGAGHSDNEDTLADPDDIDPDDEEFDPEDEDGDAMVDDDFDMDELEHMVQQDQQPNLRHDPIEGPKGENPFDDDNMQLFKNALAEVISQEIIPSDYGVDPTEWEDGDYPDTETILIAGRSSEIQLTLAIWWPRAVLWAQGLDVMNAVLHG</sequence>
<protein>
    <submittedName>
        <fullName evidence="2">Uncharacterized protein</fullName>
    </submittedName>
</protein>
<accession>J0LAC8</accession>
<dbReference type="eggNOG" id="ENOG502SVPC">
    <property type="taxonomic scope" value="Eukaryota"/>
</dbReference>
<dbReference type="InParanoid" id="J0LAC8"/>
<reference evidence="3" key="1">
    <citation type="journal article" date="2012" name="Science">
        <title>The Paleozoic origin of enzymatic lignin decomposition reconstructed from 31 fungal genomes.</title>
        <authorList>
            <person name="Floudas D."/>
            <person name="Binder M."/>
            <person name="Riley R."/>
            <person name="Barry K."/>
            <person name="Blanchette R.A."/>
            <person name="Henrissat B."/>
            <person name="Martinez A.T."/>
            <person name="Otillar R."/>
            <person name="Spatafora J.W."/>
            <person name="Yadav J.S."/>
            <person name="Aerts A."/>
            <person name="Benoit I."/>
            <person name="Boyd A."/>
            <person name="Carlson A."/>
            <person name="Copeland A."/>
            <person name="Coutinho P.M."/>
            <person name="de Vries R.P."/>
            <person name="Ferreira P."/>
            <person name="Findley K."/>
            <person name="Foster B."/>
            <person name="Gaskell J."/>
            <person name="Glotzer D."/>
            <person name="Gorecki P."/>
            <person name="Heitman J."/>
            <person name="Hesse C."/>
            <person name="Hori C."/>
            <person name="Igarashi K."/>
            <person name="Jurgens J.A."/>
            <person name="Kallen N."/>
            <person name="Kersten P."/>
            <person name="Kohler A."/>
            <person name="Kuees U."/>
            <person name="Kumar T.K.A."/>
            <person name="Kuo A."/>
            <person name="LaButti K."/>
            <person name="Larrondo L.F."/>
            <person name="Lindquist E."/>
            <person name="Ling A."/>
            <person name="Lombard V."/>
            <person name="Lucas S."/>
            <person name="Lundell T."/>
            <person name="Martin R."/>
            <person name="McLaughlin D.J."/>
            <person name="Morgenstern I."/>
            <person name="Morin E."/>
            <person name="Murat C."/>
            <person name="Nagy L.G."/>
            <person name="Nolan M."/>
            <person name="Ohm R.A."/>
            <person name="Patyshakuliyeva A."/>
            <person name="Rokas A."/>
            <person name="Ruiz-Duenas F.J."/>
            <person name="Sabat G."/>
            <person name="Salamov A."/>
            <person name="Samejima M."/>
            <person name="Schmutz J."/>
            <person name="Slot J.C."/>
            <person name="St John F."/>
            <person name="Stenlid J."/>
            <person name="Sun H."/>
            <person name="Sun S."/>
            <person name="Syed K."/>
            <person name="Tsang A."/>
            <person name="Wiebenga A."/>
            <person name="Young D."/>
            <person name="Pisabarro A."/>
            <person name="Eastwood D.C."/>
            <person name="Martin F."/>
            <person name="Cullen D."/>
            <person name="Grigoriev I.V."/>
            <person name="Hibbett D.S."/>
        </authorList>
    </citation>
    <scope>NUCLEOTIDE SEQUENCE [LARGE SCALE GENOMIC DNA]</scope>
    <source>
        <strain evidence="3">TFB10046</strain>
    </source>
</reference>
<keyword evidence="3" id="KW-1185">Reference proteome</keyword>
<dbReference type="EMBL" id="JH688267">
    <property type="protein sequence ID" value="EJD33371.1"/>
    <property type="molecule type" value="Genomic_DNA"/>
</dbReference>
<dbReference type="OMA" id="SDICFES"/>
<dbReference type="KEGG" id="adl:AURDEDRAFT_177549"/>
<evidence type="ECO:0000256" key="1">
    <source>
        <dbReference type="SAM" id="MobiDB-lite"/>
    </source>
</evidence>
<proteinExistence type="predicted"/>
<feature type="region of interest" description="Disordered" evidence="1">
    <location>
        <begin position="39"/>
        <end position="79"/>
    </location>
</feature>
<gene>
    <name evidence="2" type="ORF">AURDEDRAFT_177549</name>
</gene>
<dbReference type="AlphaFoldDB" id="J0LAC8"/>
<dbReference type="Proteomes" id="UP000006514">
    <property type="component" value="Unassembled WGS sequence"/>
</dbReference>
<dbReference type="OrthoDB" id="3353107at2759"/>
<organism evidence="2 3">
    <name type="scientific">Auricularia subglabra (strain TFB-10046 / SS5)</name>
    <name type="common">White-rot fungus</name>
    <name type="synonym">Auricularia delicata (strain TFB10046)</name>
    <dbReference type="NCBI Taxonomy" id="717982"/>
    <lineage>
        <taxon>Eukaryota</taxon>
        <taxon>Fungi</taxon>
        <taxon>Dikarya</taxon>
        <taxon>Basidiomycota</taxon>
        <taxon>Agaricomycotina</taxon>
        <taxon>Agaricomycetes</taxon>
        <taxon>Auriculariales</taxon>
        <taxon>Auriculariaceae</taxon>
        <taxon>Auricularia</taxon>
    </lineage>
</organism>
<evidence type="ECO:0000313" key="3">
    <source>
        <dbReference type="Proteomes" id="UP000006514"/>
    </source>
</evidence>
<name>J0LAC8_AURST</name>